<dbReference type="RefSeq" id="WP_074717826.1">
    <property type="nucleotide sequence ID" value="NZ_FNWV01000009.1"/>
</dbReference>
<organism evidence="1 2">
    <name type="scientific">Ruminococcus flavefaciens</name>
    <dbReference type="NCBI Taxonomy" id="1265"/>
    <lineage>
        <taxon>Bacteria</taxon>
        <taxon>Bacillati</taxon>
        <taxon>Bacillota</taxon>
        <taxon>Clostridia</taxon>
        <taxon>Eubacteriales</taxon>
        <taxon>Oscillospiraceae</taxon>
        <taxon>Ruminococcus</taxon>
    </lineage>
</organism>
<name>A0A1H6KLS3_RUMFL</name>
<reference evidence="1 2" key="1">
    <citation type="submission" date="2016-10" db="EMBL/GenBank/DDBJ databases">
        <authorList>
            <person name="de Groot N.N."/>
        </authorList>
    </citation>
    <scope>NUCLEOTIDE SEQUENCE [LARGE SCALE GENOMIC DNA]</scope>
    <source>
        <strain evidence="1 2">YAD2003</strain>
    </source>
</reference>
<dbReference type="OrthoDB" id="9797709at2"/>
<evidence type="ECO:0000313" key="2">
    <source>
        <dbReference type="Proteomes" id="UP000183190"/>
    </source>
</evidence>
<gene>
    <name evidence="1" type="ORF">SAMN02910265_02457</name>
</gene>
<dbReference type="AlphaFoldDB" id="A0A1H6KLS3"/>
<proteinExistence type="predicted"/>
<evidence type="ECO:0000313" key="1">
    <source>
        <dbReference type="EMBL" id="SEH74682.1"/>
    </source>
</evidence>
<protein>
    <submittedName>
        <fullName evidence="1">Uncharacterized protein</fullName>
    </submittedName>
</protein>
<dbReference type="EMBL" id="FNWV01000009">
    <property type="protein sequence ID" value="SEH74682.1"/>
    <property type="molecule type" value="Genomic_DNA"/>
</dbReference>
<dbReference type="Proteomes" id="UP000183190">
    <property type="component" value="Unassembled WGS sequence"/>
</dbReference>
<accession>A0A1H6KLS3</accession>
<sequence>MKKFWAIMIIIVLTIGVLIPFKAYAADADYVLNEPVWKDYVEKSIDIDKTPGLAVAPVNGTSNN</sequence>